<name>A0A7X0JM64_9HYPH</name>
<evidence type="ECO:0000313" key="1">
    <source>
        <dbReference type="EMBL" id="MBB6510164.1"/>
    </source>
</evidence>
<dbReference type="Proteomes" id="UP000585437">
    <property type="component" value="Unassembled WGS sequence"/>
</dbReference>
<proteinExistence type="predicted"/>
<sequence length="94" mass="10283">MNTVTCHGHTIRMLNISGTLWIAAPDALRALGVDIARKGASVHLQKLPRTEVRLVTSSQYPDLFAGRRGNPRMNLVTEQGLALLREQSGKFCVG</sequence>
<gene>
    <name evidence="1" type="ORF">F4695_003550</name>
</gene>
<accession>A0A7X0JM64</accession>
<reference evidence="1 2" key="1">
    <citation type="submission" date="2020-08" db="EMBL/GenBank/DDBJ databases">
        <title>The Agave Microbiome: Exploring the role of microbial communities in plant adaptations to desert environments.</title>
        <authorList>
            <person name="Partida-Martinez L.P."/>
        </authorList>
    </citation>
    <scope>NUCLEOTIDE SEQUENCE [LARGE SCALE GENOMIC DNA]</scope>
    <source>
        <strain evidence="1 2">AS3.12</strain>
    </source>
</reference>
<organism evidence="1 2">
    <name type="scientific">Rhizobium soli</name>
    <dbReference type="NCBI Taxonomy" id="424798"/>
    <lineage>
        <taxon>Bacteria</taxon>
        <taxon>Pseudomonadati</taxon>
        <taxon>Pseudomonadota</taxon>
        <taxon>Alphaproteobacteria</taxon>
        <taxon>Hyphomicrobiales</taxon>
        <taxon>Rhizobiaceae</taxon>
        <taxon>Rhizobium/Agrobacterium group</taxon>
        <taxon>Rhizobium</taxon>
    </lineage>
</organism>
<evidence type="ECO:0000313" key="2">
    <source>
        <dbReference type="Proteomes" id="UP000585437"/>
    </source>
</evidence>
<dbReference type="RefSeq" id="WP_062578156.1">
    <property type="nucleotide sequence ID" value="NZ_JACHBU010000007.1"/>
</dbReference>
<protein>
    <submittedName>
        <fullName evidence="1">Prophage antirepressor-like protein</fullName>
    </submittedName>
</protein>
<dbReference type="EMBL" id="JACHBU010000007">
    <property type="protein sequence ID" value="MBB6510164.1"/>
    <property type="molecule type" value="Genomic_DNA"/>
</dbReference>
<dbReference type="AlphaFoldDB" id="A0A7X0JM64"/>
<comment type="caution">
    <text evidence="1">The sequence shown here is derived from an EMBL/GenBank/DDBJ whole genome shotgun (WGS) entry which is preliminary data.</text>
</comment>
<keyword evidence="2" id="KW-1185">Reference proteome</keyword>